<dbReference type="CDD" id="cd03801">
    <property type="entry name" value="GT4_PimA-like"/>
    <property type="match status" value="1"/>
</dbReference>
<evidence type="ECO:0000313" key="3">
    <source>
        <dbReference type="EMBL" id="RYM34520.1"/>
    </source>
</evidence>
<dbReference type="Pfam" id="PF00534">
    <property type="entry name" value="Glycos_transf_1"/>
    <property type="match status" value="1"/>
</dbReference>
<evidence type="ECO:0000313" key="4">
    <source>
        <dbReference type="Proteomes" id="UP000293952"/>
    </source>
</evidence>
<evidence type="ECO:0000259" key="2">
    <source>
        <dbReference type="Pfam" id="PF13439"/>
    </source>
</evidence>
<gene>
    <name evidence="3" type="ORF">ERX46_03870</name>
</gene>
<keyword evidence="3" id="KW-0808">Transferase</keyword>
<dbReference type="Proteomes" id="UP000293952">
    <property type="component" value="Unassembled WGS sequence"/>
</dbReference>
<dbReference type="InterPro" id="IPR050194">
    <property type="entry name" value="Glycosyltransferase_grp1"/>
</dbReference>
<dbReference type="OrthoDB" id="9795068at2"/>
<dbReference type="PANTHER" id="PTHR45947:SF3">
    <property type="entry name" value="SULFOQUINOVOSYL TRANSFERASE SQD2"/>
    <property type="match status" value="1"/>
</dbReference>
<feature type="domain" description="Glycosyltransferase subfamily 4-like N-terminal" evidence="2">
    <location>
        <begin position="16"/>
        <end position="185"/>
    </location>
</feature>
<dbReference type="InterPro" id="IPR028098">
    <property type="entry name" value="Glyco_trans_4-like_N"/>
</dbReference>
<evidence type="ECO:0000259" key="1">
    <source>
        <dbReference type="Pfam" id="PF00534"/>
    </source>
</evidence>
<organism evidence="3 4">
    <name type="scientific">Brumimicrobium glaciale</name>
    <dbReference type="NCBI Taxonomy" id="200475"/>
    <lineage>
        <taxon>Bacteria</taxon>
        <taxon>Pseudomonadati</taxon>
        <taxon>Bacteroidota</taxon>
        <taxon>Flavobacteriia</taxon>
        <taxon>Flavobacteriales</taxon>
        <taxon>Crocinitomicaceae</taxon>
        <taxon>Brumimicrobium</taxon>
    </lineage>
</organism>
<reference evidence="3 4" key="1">
    <citation type="submission" date="2019-02" db="EMBL/GenBank/DDBJ databases">
        <title>Genome sequence of the sea-ice species Brumimicrobium glaciale.</title>
        <authorList>
            <person name="Bowman J.P."/>
        </authorList>
    </citation>
    <scope>NUCLEOTIDE SEQUENCE [LARGE SCALE GENOMIC DNA]</scope>
    <source>
        <strain evidence="3 4">IC156</strain>
    </source>
</reference>
<dbReference type="EMBL" id="SETE01000002">
    <property type="protein sequence ID" value="RYM34520.1"/>
    <property type="molecule type" value="Genomic_DNA"/>
</dbReference>
<keyword evidence="4" id="KW-1185">Reference proteome</keyword>
<dbReference type="SUPFAM" id="SSF53756">
    <property type="entry name" value="UDP-Glycosyltransferase/glycogen phosphorylase"/>
    <property type="match status" value="1"/>
</dbReference>
<dbReference type="Pfam" id="PF13439">
    <property type="entry name" value="Glyco_transf_4"/>
    <property type="match status" value="1"/>
</dbReference>
<dbReference type="InterPro" id="IPR001296">
    <property type="entry name" value="Glyco_trans_1"/>
</dbReference>
<protein>
    <submittedName>
        <fullName evidence="3">Glycosyltransferase</fullName>
    </submittedName>
</protein>
<dbReference type="AlphaFoldDB" id="A0A4Q4KND5"/>
<accession>A0A4Q4KND5</accession>
<comment type="caution">
    <text evidence="3">The sequence shown here is derived from an EMBL/GenBank/DDBJ whole genome shotgun (WGS) entry which is preliminary data.</text>
</comment>
<dbReference type="PANTHER" id="PTHR45947">
    <property type="entry name" value="SULFOQUINOVOSYL TRANSFERASE SQD2"/>
    <property type="match status" value="1"/>
</dbReference>
<feature type="domain" description="Glycosyl transferase family 1" evidence="1">
    <location>
        <begin position="195"/>
        <end position="342"/>
    </location>
</feature>
<name>A0A4Q4KND5_9FLAO</name>
<proteinExistence type="predicted"/>
<dbReference type="Gene3D" id="3.40.50.2000">
    <property type="entry name" value="Glycogen Phosphorylase B"/>
    <property type="match status" value="2"/>
</dbReference>
<sequence>MILHITNDYANSAVYKNLISNLDQNGIEQIIYTPVKSKKSIGGNLIELKEKESKIIYSNILNMHVDRVLFNVKINKIYKDIQSKVDFKKVTCIHAHTWFSDGAIALKLHEKYGIPYIIAVRGTDLNQFWKLPHLKNQGIEILSHATKIIFITPRYQERFLELEKIKKLGNEIVKKTVVIPNGLDPYWLKNIEARKTKLSSPYMLLYIGVFTETKNVIKLVKSVKNIIEQGIDCKLTFVGGGGSQEKEIFKLIANNLHFEFLGNVYDKNELKSIFNETDIFTMTSVKETFGLVYAEALSQGVPVLYSENEGIDGVYDENIGVAVNPRSIKSTADGIKKMIDNYGQFNFEPKEIVAKLDWKKIALKYANLYKEVLNNETTP</sequence>
<dbReference type="RefSeq" id="WP_130092529.1">
    <property type="nucleotide sequence ID" value="NZ_SETE01000002.1"/>
</dbReference>
<dbReference type="GO" id="GO:0016757">
    <property type="term" value="F:glycosyltransferase activity"/>
    <property type="evidence" value="ECO:0007669"/>
    <property type="project" value="InterPro"/>
</dbReference>